<name>A0A2P2IPG3_RHIMU</name>
<proteinExistence type="predicted"/>
<sequence>MICDHFLVLCPMEKALNSKNETYQNLDCSVVGA</sequence>
<organism evidence="1">
    <name type="scientific">Rhizophora mucronata</name>
    <name type="common">Asiatic mangrove</name>
    <dbReference type="NCBI Taxonomy" id="61149"/>
    <lineage>
        <taxon>Eukaryota</taxon>
        <taxon>Viridiplantae</taxon>
        <taxon>Streptophyta</taxon>
        <taxon>Embryophyta</taxon>
        <taxon>Tracheophyta</taxon>
        <taxon>Spermatophyta</taxon>
        <taxon>Magnoliopsida</taxon>
        <taxon>eudicotyledons</taxon>
        <taxon>Gunneridae</taxon>
        <taxon>Pentapetalae</taxon>
        <taxon>rosids</taxon>
        <taxon>fabids</taxon>
        <taxon>Malpighiales</taxon>
        <taxon>Rhizophoraceae</taxon>
        <taxon>Rhizophora</taxon>
    </lineage>
</organism>
<reference evidence="1" key="1">
    <citation type="submission" date="2018-02" db="EMBL/GenBank/DDBJ databases">
        <title>Rhizophora mucronata_Transcriptome.</title>
        <authorList>
            <person name="Meera S.P."/>
            <person name="Sreeshan A."/>
            <person name="Augustine A."/>
        </authorList>
    </citation>
    <scope>NUCLEOTIDE SEQUENCE</scope>
    <source>
        <tissue evidence="1">Leaf</tissue>
    </source>
</reference>
<evidence type="ECO:0000313" key="1">
    <source>
        <dbReference type="EMBL" id="MBW83120.1"/>
    </source>
</evidence>
<accession>A0A2P2IPG3</accession>
<dbReference type="EMBL" id="GGEC01002637">
    <property type="protein sequence ID" value="MBW83120.1"/>
    <property type="molecule type" value="Transcribed_RNA"/>
</dbReference>
<protein>
    <submittedName>
        <fullName evidence="1">Uncharacterized protein</fullName>
    </submittedName>
</protein>
<dbReference type="AlphaFoldDB" id="A0A2P2IPG3"/>